<dbReference type="Proteomes" id="UP000247586">
    <property type="component" value="Chromosome"/>
</dbReference>
<protein>
    <submittedName>
        <fullName evidence="7">UV DNA damage repair endonuclease UvsE</fullName>
    </submittedName>
</protein>
<dbReference type="NCBIfam" id="TIGR00629">
    <property type="entry name" value="uvde"/>
    <property type="match status" value="1"/>
</dbReference>
<dbReference type="GO" id="GO:0006289">
    <property type="term" value="P:nucleotide-excision repair"/>
    <property type="evidence" value="ECO:0007669"/>
    <property type="project" value="InterPro"/>
</dbReference>
<evidence type="ECO:0000256" key="5">
    <source>
        <dbReference type="ARBA" id="ARBA00022801"/>
    </source>
</evidence>
<sequence length="293" mass="33614">MKVGYVSTNYSLCKADSTFRLSSLSRERVLKTAISNLECLKRILLWNLDHEILFFRISSNTVPFASHPKVTFDWREELSSLLGEAGDVVRENGIRISMHPGQYVVINSQRRDVVESSIAELRYHADLLDAMEVEGRIQVHVGGSFGGKVEALRRFETNFSLLPDNVKRRLVIENDDRIFTVKDCLSLFTSLNVPVVLDNLHQSLNNDGETFGEALDMVRRTWKERPMIDYSTQEGSKRGVHASTLDENHFREFIKSVDDVDIMLEIRDKERSALRAVEILREMGKLDRIKNRG</sequence>
<keyword evidence="1" id="KW-0540">Nuclease</keyword>
<keyword evidence="2 7" id="KW-0255">Endonuclease</keyword>
<dbReference type="GO" id="GO:0009411">
    <property type="term" value="P:response to UV"/>
    <property type="evidence" value="ECO:0007669"/>
    <property type="project" value="InterPro"/>
</dbReference>
<dbReference type="GeneID" id="36834067"/>
<accession>A0A2U9IRJ9</accession>
<dbReference type="SUPFAM" id="SSF51658">
    <property type="entry name" value="Xylose isomerase-like"/>
    <property type="match status" value="1"/>
</dbReference>
<evidence type="ECO:0000313" key="7">
    <source>
        <dbReference type="EMBL" id="AWR98669.1"/>
    </source>
</evidence>
<proteinExistence type="predicted"/>
<evidence type="ECO:0000256" key="1">
    <source>
        <dbReference type="ARBA" id="ARBA00022722"/>
    </source>
</evidence>
<dbReference type="PANTHER" id="PTHR31290:SF5">
    <property type="entry name" value="UV-DAMAGE ENDONUCLEASE"/>
    <property type="match status" value="1"/>
</dbReference>
<evidence type="ECO:0000256" key="2">
    <source>
        <dbReference type="ARBA" id="ARBA00022759"/>
    </source>
</evidence>
<name>A0A2U9IRJ9_9CREN</name>
<evidence type="ECO:0000313" key="8">
    <source>
        <dbReference type="Proteomes" id="UP000247586"/>
    </source>
</evidence>
<dbReference type="AlphaFoldDB" id="A0A2U9IRJ9"/>
<evidence type="ECO:0000256" key="6">
    <source>
        <dbReference type="ARBA" id="ARBA00023204"/>
    </source>
</evidence>
<dbReference type="KEGG" id="mhk:DFR87_01955"/>
<dbReference type="GO" id="GO:0016787">
    <property type="term" value="F:hydrolase activity"/>
    <property type="evidence" value="ECO:0007669"/>
    <property type="project" value="UniProtKB-KW"/>
</dbReference>
<dbReference type="OrthoDB" id="317123at2157"/>
<dbReference type="Gene3D" id="3.20.20.150">
    <property type="entry name" value="Divalent-metal-dependent TIM barrel enzymes"/>
    <property type="match status" value="1"/>
</dbReference>
<reference evidence="7" key="1">
    <citation type="submission" date="2018-05" db="EMBL/GenBank/DDBJ databases">
        <title>Complete Genome Sequences of Extremely Thermoacidophilic, Metal-Mobilizing Type-Strain Members of the Archaeal Family Sulfolobaceae: Acidianus brierleyi DSM-1651T, Acidianus sulfidivorans DSM-18786T, Metallosphaera hakonensis DSM-7519T, and Metallosphaera prunae DSM-10039T.</title>
        <authorList>
            <person name="Counts J.A."/>
            <person name="Kelly R.M."/>
        </authorList>
    </citation>
    <scope>NUCLEOTIDE SEQUENCE [LARGE SCALE GENOMIC DNA]</scope>
    <source>
        <strain evidence="7">HO1-1</strain>
    </source>
</reference>
<keyword evidence="3" id="KW-0227">DNA damage</keyword>
<dbReference type="STRING" id="1293036.GCA_001315825_02315"/>
<dbReference type="Pfam" id="PF03851">
    <property type="entry name" value="UvdE"/>
    <property type="match status" value="1"/>
</dbReference>
<dbReference type="GO" id="GO:0004519">
    <property type="term" value="F:endonuclease activity"/>
    <property type="evidence" value="ECO:0007669"/>
    <property type="project" value="UniProtKB-KW"/>
</dbReference>
<keyword evidence="8" id="KW-1185">Reference proteome</keyword>
<dbReference type="InterPro" id="IPR004601">
    <property type="entry name" value="UvdE"/>
</dbReference>
<evidence type="ECO:0000256" key="4">
    <source>
        <dbReference type="ARBA" id="ARBA00022769"/>
    </source>
</evidence>
<keyword evidence="5" id="KW-0378">Hydrolase</keyword>
<dbReference type="InterPro" id="IPR036237">
    <property type="entry name" value="Xyl_isomerase-like_sf"/>
</dbReference>
<keyword evidence="6" id="KW-0234">DNA repair</keyword>
<organism evidence="7 8">
    <name type="scientific">Metallosphaera hakonensis JCM 8857 = DSM 7519</name>
    <dbReference type="NCBI Taxonomy" id="1293036"/>
    <lineage>
        <taxon>Archaea</taxon>
        <taxon>Thermoproteota</taxon>
        <taxon>Thermoprotei</taxon>
        <taxon>Sulfolobales</taxon>
        <taxon>Sulfolobaceae</taxon>
        <taxon>Metallosphaera</taxon>
    </lineage>
</organism>
<keyword evidence="4" id="KW-0228">DNA excision</keyword>
<dbReference type="EMBL" id="CP029287">
    <property type="protein sequence ID" value="AWR98669.1"/>
    <property type="molecule type" value="Genomic_DNA"/>
</dbReference>
<dbReference type="PANTHER" id="PTHR31290">
    <property type="entry name" value="UV-DAMAGE ENDONUCLEASE"/>
    <property type="match status" value="1"/>
</dbReference>
<gene>
    <name evidence="7" type="primary">uvdE</name>
    <name evidence="7" type="ORF">DFR87_01955</name>
</gene>
<dbReference type="RefSeq" id="WP_110368804.1">
    <property type="nucleotide sequence ID" value="NZ_CP029287.2"/>
</dbReference>
<evidence type="ECO:0000256" key="3">
    <source>
        <dbReference type="ARBA" id="ARBA00022763"/>
    </source>
</evidence>